<feature type="domain" description="Transposase DDE" evidence="2">
    <location>
        <begin position="171"/>
        <end position="292"/>
    </location>
</feature>
<dbReference type="Proteomes" id="UP000221734">
    <property type="component" value="Chromosome Kuenenia_stuttgartiensis_MBR1"/>
</dbReference>
<evidence type="ECO:0000256" key="1">
    <source>
        <dbReference type="SAM" id="MobiDB-lite"/>
    </source>
</evidence>
<dbReference type="EMBL" id="LT934425">
    <property type="protein sequence ID" value="SOH05959.1"/>
    <property type="molecule type" value="Genomic_DNA"/>
</dbReference>
<dbReference type="OrthoDB" id="231317at2"/>
<protein>
    <recommendedName>
        <fullName evidence="2">Transposase DDE domain-containing protein</fullName>
    </recommendedName>
</protein>
<dbReference type="RefSeq" id="WP_099326480.1">
    <property type="nucleotide sequence ID" value="NZ_LT934425.1"/>
</dbReference>
<evidence type="ECO:0000313" key="3">
    <source>
        <dbReference type="EMBL" id="SOH05959.1"/>
    </source>
</evidence>
<sequence length="307" mass="34892">MEEAERIDKEEDSKGSLVKLKEELQSNEKLQAKVKEISKKLKESGKEKINTTDSDSVNGKTRQGSHAIMNCQVSTDKKHGLIVNSEAVSQNNDLNQLSGQVKQCTETLGKPLAEVVSDAGYFSLKDIEKVPEDVKVIMPGRRQAQKENKKTELEPFGKEEFSYDKEKDVYICPEGKILEKKGFAFGSEEKVSYKAVGKECRECRHFGKCTTCKDGRRVVRMVKLEELKERLEEIYHEEESQKLYKLRKEKVELQFGHMKRNLGAGQFLLRGREGVNAELSILSTCFNMARMITIIGVPMLIAKFNSM</sequence>
<evidence type="ECO:0000259" key="2">
    <source>
        <dbReference type="Pfam" id="PF13751"/>
    </source>
</evidence>
<dbReference type="KEGG" id="kst:KSMBR1_3485"/>
<feature type="compositionally biased region" description="Polar residues" evidence="1">
    <location>
        <begin position="51"/>
        <end position="63"/>
    </location>
</feature>
<dbReference type="InterPro" id="IPR025668">
    <property type="entry name" value="Tnp_DDE_dom"/>
</dbReference>
<keyword evidence="4" id="KW-1185">Reference proteome</keyword>
<feature type="compositionally biased region" description="Basic and acidic residues" evidence="1">
    <location>
        <begin position="41"/>
        <end position="50"/>
    </location>
</feature>
<dbReference type="PANTHER" id="PTHR33408:SF2">
    <property type="entry name" value="TRANSPOSASE DDE DOMAIN-CONTAINING PROTEIN"/>
    <property type="match status" value="1"/>
</dbReference>
<accession>A0A2C9CJ83</accession>
<organism evidence="3 4">
    <name type="scientific">Kuenenia stuttgartiensis</name>
    <dbReference type="NCBI Taxonomy" id="174633"/>
    <lineage>
        <taxon>Bacteria</taxon>
        <taxon>Pseudomonadati</taxon>
        <taxon>Planctomycetota</taxon>
        <taxon>Candidatus Brocadiia</taxon>
        <taxon>Candidatus Brocadiales</taxon>
        <taxon>Candidatus Brocadiaceae</taxon>
        <taxon>Candidatus Kuenenia</taxon>
    </lineage>
</organism>
<dbReference type="Pfam" id="PF13751">
    <property type="entry name" value="DDE_Tnp_1_6"/>
    <property type="match status" value="1"/>
</dbReference>
<feature type="region of interest" description="Disordered" evidence="1">
    <location>
        <begin position="41"/>
        <end position="63"/>
    </location>
</feature>
<gene>
    <name evidence="3" type="ORF">KSMBR1_3485</name>
</gene>
<reference evidence="4" key="1">
    <citation type="submission" date="2017-10" db="EMBL/GenBank/DDBJ databases">
        <authorList>
            <person name="Frank J."/>
        </authorList>
    </citation>
    <scope>NUCLEOTIDE SEQUENCE [LARGE SCALE GENOMIC DNA]</scope>
</reference>
<dbReference type="PANTHER" id="PTHR33408">
    <property type="entry name" value="TRANSPOSASE"/>
    <property type="match status" value="1"/>
</dbReference>
<name>A0A2C9CJ83_KUEST</name>
<evidence type="ECO:0000313" key="4">
    <source>
        <dbReference type="Proteomes" id="UP000221734"/>
    </source>
</evidence>
<proteinExistence type="predicted"/>
<dbReference type="AlphaFoldDB" id="A0A2C9CJ83"/>